<organism evidence="2 3">
    <name type="scientific">Colletotrichum godetiae</name>
    <dbReference type="NCBI Taxonomy" id="1209918"/>
    <lineage>
        <taxon>Eukaryota</taxon>
        <taxon>Fungi</taxon>
        <taxon>Dikarya</taxon>
        <taxon>Ascomycota</taxon>
        <taxon>Pezizomycotina</taxon>
        <taxon>Sordariomycetes</taxon>
        <taxon>Hypocreomycetidae</taxon>
        <taxon>Glomerellales</taxon>
        <taxon>Glomerellaceae</taxon>
        <taxon>Colletotrichum</taxon>
        <taxon>Colletotrichum acutatum species complex</taxon>
    </lineage>
</organism>
<evidence type="ECO:0000313" key="2">
    <source>
        <dbReference type="EMBL" id="KAK1672125.1"/>
    </source>
</evidence>
<dbReference type="RefSeq" id="XP_060426128.1">
    <property type="nucleotide sequence ID" value="XM_060572741.1"/>
</dbReference>
<dbReference type="InterPro" id="IPR029058">
    <property type="entry name" value="AB_hydrolase_fold"/>
</dbReference>
<dbReference type="Gene3D" id="3.40.50.1820">
    <property type="entry name" value="alpha/beta hydrolase"/>
    <property type="match status" value="1"/>
</dbReference>
<dbReference type="EMBL" id="JAHMHR010000040">
    <property type="protein sequence ID" value="KAK1672125.1"/>
    <property type="molecule type" value="Genomic_DNA"/>
</dbReference>
<evidence type="ECO:0000313" key="3">
    <source>
        <dbReference type="Proteomes" id="UP001224890"/>
    </source>
</evidence>
<dbReference type="SUPFAM" id="SSF53474">
    <property type="entry name" value="alpha/beta-Hydrolases"/>
    <property type="match status" value="1"/>
</dbReference>
<comment type="caution">
    <text evidence="2">The sequence shown here is derived from an EMBL/GenBank/DDBJ whole genome shotgun (WGS) entry which is preliminary data.</text>
</comment>
<dbReference type="AlphaFoldDB" id="A0AAJ0AF32"/>
<evidence type="ECO:0000259" key="1">
    <source>
        <dbReference type="Pfam" id="PF00561"/>
    </source>
</evidence>
<dbReference type="Pfam" id="PF00561">
    <property type="entry name" value="Abhydrolase_1"/>
    <property type="match status" value="1"/>
</dbReference>
<feature type="domain" description="AB hydrolase-1" evidence="1">
    <location>
        <begin position="50"/>
        <end position="115"/>
    </location>
</feature>
<dbReference type="InterPro" id="IPR000073">
    <property type="entry name" value="AB_hydrolase_1"/>
</dbReference>
<protein>
    <recommendedName>
        <fullName evidence="1">AB hydrolase-1 domain-containing protein</fullName>
    </recommendedName>
</protein>
<gene>
    <name evidence="2" type="ORF">BDP55DRAFT_635103</name>
</gene>
<keyword evidence="3" id="KW-1185">Reference proteome</keyword>
<name>A0AAJ0AF32_9PEZI</name>
<accession>A0AAJ0AF32</accession>
<proteinExistence type="predicted"/>
<dbReference type="Proteomes" id="UP001224890">
    <property type="component" value="Unassembled WGS sequence"/>
</dbReference>
<dbReference type="GeneID" id="85457267"/>
<reference evidence="2" key="1">
    <citation type="submission" date="2021-06" db="EMBL/GenBank/DDBJ databases">
        <title>Comparative genomics, transcriptomics and evolutionary studies reveal genomic signatures of adaptation to plant cell wall in hemibiotrophic fungi.</title>
        <authorList>
            <consortium name="DOE Joint Genome Institute"/>
            <person name="Baroncelli R."/>
            <person name="Diaz J.F."/>
            <person name="Benocci T."/>
            <person name="Peng M."/>
            <person name="Battaglia E."/>
            <person name="Haridas S."/>
            <person name="Andreopoulos W."/>
            <person name="Labutti K."/>
            <person name="Pangilinan J."/>
            <person name="Floch G.L."/>
            <person name="Makela M.R."/>
            <person name="Henrissat B."/>
            <person name="Grigoriev I.V."/>
            <person name="Crouch J.A."/>
            <person name="De Vries R.P."/>
            <person name="Sukno S.A."/>
            <person name="Thon M.R."/>
        </authorList>
    </citation>
    <scope>NUCLEOTIDE SEQUENCE</scope>
    <source>
        <strain evidence="2">CBS 193.32</strain>
    </source>
</reference>
<sequence length="276" mass="31105">MLGTEFDPPISGITPSSHHLVWEELSLVVNNVNLDISTVRHDGYNPSHPRSEYSIIAYYAPGSGASTSSDYNVFPMPFLVAVAEAVLDAHKTKRFHLVGHSMRGLTGLLLAQRNPGARTAFLADRSLTLFTVEEIDTPILEKDSGDYSHDPFVGWREFCLWEQDVPCPDGIHLKAREAIKKTKSSVMVKPKLSEGELLIRPGLTIGAVDFVCPRTAGLYDMKPLRWWQTHKMEVQFINNDYLVLDLDSTMAFENKYDDSRIPWSSTVKPIYRFYGV</sequence>